<sequence>MIDGYDLLVKAQCSESMETLGFSKEQILEVLQNENRFDVISRLCERIAFLLYQDSNFGLLPIDETVSSSINRLCKSIVSAGFPLIENETFVGPSTSSDILITSTSNHSKERILCALLLTTPRQDVSTLLPEFSSEYPSTASFSQKLLDNDERFLTCMLALLPLIEDLDPSSVLYPVSVFLESMHLISYDCEVLIDWINSELAASSLILRILKSNFNEKTRRFWTNYEPKNITQSSLITSYREEPCPPGKPVISLKIIEHVGNQKMTKTVNLHETKFKRIAVKKPEVLRNSGRFERWIQMVSELRIRLKKLLAAKLVAEKLELILKWTDTVCVAFEE</sequence>
<organism evidence="1 2">
    <name type="scientific">Caenorhabditis tropicalis</name>
    <dbReference type="NCBI Taxonomy" id="1561998"/>
    <lineage>
        <taxon>Eukaryota</taxon>
        <taxon>Metazoa</taxon>
        <taxon>Ecdysozoa</taxon>
        <taxon>Nematoda</taxon>
        <taxon>Chromadorea</taxon>
        <taxon>Rhabditida</taxon>
        <taxon>Rhabditina</taxon>
        <taxon>Rhabditomorpha</taxon>
        <taxon>Rhabditoidea</taxon>
        <taxon>Rhabditidae</taxon>
        <taxon>Peloderinae</taxon>
        <taxon>Caenorhabditis</taxon>
    </lineage>
</organism>
<reference evidence="2" key="1">
    <citation type="submission" date="2016-11" db="UniProtKB">
        <authorList>
            <consortium name="WormBaseParasite"/>
        </authorList>
    </citation>
    <scope>IDENTIFICATION</scope>
</reference>
<dbReference type="WBParaSite" id="Csp11.Scaffold630.g17255.t2">
    <property type="protein sequence ID" value="Csp11.Scaffold630.g17255.t2"/>
    <property type="gene ID" value="Csp11.Scaffold630.g17255"/>
</dbReference>
<dbReference type="eggNOG" id="ENOG502TG90">
    <property type="taxonomic scope" value="Eukaryota"/>
</dbReference>
<proteinExistence type="predicted"/>
<protein>
    <submittedName>
        <fullName evidence="2">Uncharacterized protein</fullName>
    </submittedName>
</protein>
<dbReference type="Proteomes" id="UP000095282">
    <property type="component" value="Unplaced"/>
</dbReference>
<evidence type="ECO:0000313" key="1">
    <source>
        <dbReference type="Proteomes" id="UP000095282"/>
    </source>
</evidence>
<dbReference type="AlphaFoldDB" id="A0A1I7ULU6"/>
<keyword evidence="1" id="KW-1185">Reference proteome</keyword>
<accession>A0A1I7ULU6</accession>
<name>A0A1I7ULU6_9PELO</name>
<evidence type="ECO:0000313" key="2">
    <source>
        <dbReference type="WBParaSite" id="Csp11.Scaffold630.g17255.t2"/>
    </source>
</evidence>